<protein>
    <submittedName>
        <fullName evidence="1">Uncharacterized protein</fullName>
    </submittedName>
</protein>
<keyword evidence="2" id="KW-1185">Reference proteome</keyword>
<dbReference type="Proteomes" id="UP000799640">
    <property type="component" value="Unassembled WGS sequence"/>
</dbReference>
<dbReference type="EMBL" id="ML996706">
    <property type="protein sequence ID" value="KAF2396598.1"/>
    <property type="molecule type" value="Genomic_DNA"/>
</dbReference>
<evidence type="ECO:0000313" key="2">
    <source>
        <dbReference type="Proteomes" id="UP000799640"/>
    </source>
</evidence>
<organism evidence="1 2">
    <name type="scientific">Trichodelitschia bisporula</name>
    <dbReference type="NCBI Taxonomy" id="703511"/>
    <lineage>
        <taxon>Eukaryota</taxon>
        <taxon>Fungi</taxon>
        <taxon>Dikarya</taxon>
        <taxon>Ascomycota</taxon>
        <taxon>Pezizomycotina</taxon>
        <taxon>Dothideomycetes</taxon>
        <taxon>Dothideomycetes incertae sedis</taxon>
        <taxon>Phaeotrichales</taxon>
        <taxon>Phaeotrichaceae</taxon>
        <taxon>Trichodelitschia</taxon>
    </lineage>
</organism>
<proteinExistence type="predicted"/>
<dbReference type="AlphaFoldDB" id="A0A6G1HKK2"/>
<sequence>MVPQLHDDSLSGRRATKRHRVFPGIVALSGPTMLWCLYSNEGLGRRTGVHDVSCTTVWSCYFWLEESVPEAGLAVEGAGPVILCIGVASRNFDTRLRIYDLKKSIGIMCAMTSKFPSRLKPDVCPSHEISSINSSSSVAQLASASDCYLFSRNAIRRFLVQAQAGEVSFCSLWGHGKERCHGGDFFGGSRWG</sequence>
<name>A0A6G1HKK2_9PEZI</name>
<evidence type="ECO:0000313" key="1">
    <source>
        <dbReference type="EMBL" id="KAF2396598.1"/>
    </source>
</evidence>
<accession>A0A6G1HKK2</accession>
<reference evidence="1" key="1">
    <citation type="journal article" date="2020" name="Stud. Mycol.">
        <title>101 Dothideomycetes genomes: a test case for predicting lifestyles and emergence of pathogens.</title>
        <authorList>
            <person name="Haridas S."/>
            <person name="Albert R."/>
            <person name="Binder M."/>
            <person name="Bloem J."/>
            <person name="Labutti K."/>
            <person name="Salamov A."/>
            <person name="Andreopoulos B."/>
            <person name="Baker S."/>
            <person name="Barry K."/>
            <person name="Bills G."/>
            <person name="Bluhm B."/>
            <person name="Cannon C."/>
            <person name="Castanera R."/>
            <person name="Culley D."/>
            <person name="Daum C."/>
            <person name="Ezra D."/>
            <person name="Gonzalez J."/>
            <person name="Henrissat B."/>
            <person name="Kuo A."/>
            <person name="Liang C."/>
            <person name="Lipzen A."/>
            <person name="Lutzoni F."/>
            <person name="Magnuson J."/>
            <person name="Mondo S."/>
            <person name="Nolan M."/>
            <person name="Ohm R."/>
            <person name="Pangilinan J."/>
            <person name="Park H.-J."/>
            <person name="Ramirez L."/>
            <person name="Alfaro M."/>
            <person name="Sun H."/>
            <person name="Tritt A."/>
            <person name="Yoshinaga Y."/>
            <person name="Zwiers L.-H."/>
            <person name="Turgeon B."/>
            <person name="Goodwin S."/>
            <person name="Spatafora J."/>
            <person name="Crous P."/>
            <person name="Grigoriev I."/>
        </authorList>
    </citation>
    <scope>NUCLEOTIDE SEQUENCE</scope>
    <source>
        <strain evidence="1">CBS 262.69</strain>
    </source>
</reference>
<gene>
    <name evidence="1" type="ORF">EJ06DRAFT_226420</name>
</gene>